<dbReference type="AlphaFoldDB" id="A0A4Y7Q1F2"/>
<sequence>MTFTILASVSLLALVSTARPIQDGETQQVNLSLNDLERPDVQNALQSVVQTHIGNFPECLGCQASDVRVHFTSPDAQQAYITELMKDDTDAVRALVPLSGDTVQSADAQELMEILSRLDVERTSGASTPVSDDVVDFIVAKPDLNEEEGMINEETNDEESKASAAVLSQTTPMSTLVLTGTCIAAALFAACVAVTLFVAQILRSRLMTSSTTWDILPHLEKYARDPNSPVSRMGGITPEVGYPKVQMIKQEESSTDDTAIGEKSDSVFNDGTSHPTPASLLSIPASLSATTPADADPPLIPLPHSPSASSPITHPIEPNLPGAWLTTVPTEMKEQSPRVLAFERASAPELDAALAMQLRPGFGLGADAAWLVRFVMSFFGWIGVLLSGGVA</sequence>
<feature type="transmembrane region" description="Helical" evidence="2">
    <location>
        <begin position="176"/>
        <end position="199"/>
    </location>
</feature>
<dbReference type="STRING" id="50990.A0A4Y7Q1F2"/>
<keyword evidence="2" id="KW-0472">Membrane</keyword>
<keyword evidence="2" id="KW-1133">Transmembrane helix</keyword>
<feature type="chain" id="PRO_5021490234" evidence="3">
    <location>
        <begin position="19"/>
        <end position="391"/>
    </location>
</feature>
<feature type="region of interest" description="Disordered" evidence="1">
    <location>
        <begin position="250"/>
        <end position="273"/>
    </location>
</feature>
<evidence type="ECO:0000313" key="5">
    <source>
        <dbReference type="Proteomes" id="UP000294933"/>
    </source>
</evidence>
<organism evidence="4 5">
    <name type="scientific">Rickenella mellea</name>
    <dbReference type="NCBI Taxonomy" id="50990"/>
    <lineage>
        <taxon>Eukaryota</taxon>
        <taxon>Fungi</taxon>
        <taxon>Dikarya</taxon>
        <taxon>Basidiomycota</taxon>
        <taxon>Agaricomycotina</taxon>
        <taxon>Agaricomycetes</taxon>
        <taxon>Hymenochaetales</taxon>
        <taxon>Rickenellaceae</taxon>
        <taxon>Rickenella</taxon>
    </lineage>
</organism>
<proteinExistence type="predicted"/>
<feature type="signal peptide" evidence="3">
    <location>
        <begin position="1"/>
        <end position="18"/>
    </location>
</feature>
<feature type="transmembrane region" description="Helical" evidence="2">
    <location>
        <begin position="368"/>
        <end position="390"/>
    </location>
</feature>
<accession>A0A4Y7Q1F2</accession>
<dbReference type="Proteomes" id="UP000294933">
    <property type="component" value="Unassembled WGS sequence"/>
</dbReference>
<keyword evidence="2" id="KW-0812">Transmembrane</keyword>
<name>A0A4Y7Q1F2_9AGAM</name>
<evidence type="ECO:0000256" key="3">
    <source>
        <dbReference type="SAM" id="SignalP"/>
    </source>
</evidence>
<keyword evidence="3" id="KW-0732">Signal</keyword>
<reference evidence="4 5" key="1">
    <citation type="submission" date="2018-06" db="EMBL/GenBank/DDBJ databases">
        <title>A transcriptomic atlas of mushroom development highlights an independent origin of complex multicellularity.</title>
        <authorList>
            <consortium name="DOE Joint Genome Institute"/>
            <person name="Krizsan K."/>
            <person name="Almasi E."/>
            <person name="Merenyi Z."/>
            <person name="Sahu N."/>
            <person name="Viragh M."/>
            <person name="Koszo T."/>
            <person name="Mondo S."/>
            <person name="Kiss B."/>
            <person name="Balint B."/>
            <person name="Kues U."/>
            <person name="Barry K."/>
            <person name="Hegedus J.C."/>
            <person name="Henrissat B."/>
            <person name="Johnson J."/>
            <person name="Lipzen A."/>
            <person name="Ohm R."/>
            <person name="Nagy I."/>
            <person name="Pangilinan J."/>
            <person name="Yan J."/>
            <person name="Xiong Y."/>
            <person name="Grigoriev I.V."/>
            <person name="Hibbett D.S."/>
            <person name="Nagy L.G."/>
        </authorList>
    </citation>
    <scope>NUCLEOTIDE SEQUENCE [LARGE SCALE GENOMIC DNA]</scope>
    <source>
        <strain evidence="4 5">SZMC22713</strain>
    </source>
</reference>
<evidence type="ECO:0000256" key="2">
    <source>
        <dbReference type="SAM" id="Phobius"/>
    </source>
</evidence>
<dbReference type="OrthoDB" id="2686083at2759"/>
<keyword evidence="5" id="KW-1185">Reference proteome</keyword>
<protein>
    <submittedName>
        <fullName evidence="4">Uncharacterized protein</fullName>
    </submittedName>
</protein>
<evidence type="ECO:0000256" key="1">
    <source>
        <dbReference type="SAM" id="MobiDB-lite"/>
    </source>
</evidence>
<dbReference type="VEuPathDB" id="FungiDB:BD410DRAFT_790662"/>
<gene>
    <name evidence="4" type="ORF">BD410DRAFT_790662</name>
</gene>
<dbReference type="EMBL" id="ML170186">
    <property type="protein sequence ID" value="TDL20689.1"/>
    <property type="molecule type" value="Genomic_DNA"/>
</dbReference>
<evidence type="ECO:0000313" key="4">
    <source>
        <dbReference type="EMBL" id="TDL20689.1"/>
    </source>
</evidence>